<keyword evidence="5 7" id="KW-0472">Membrane</keyword>
<evidence type="ECO:0000256" key="6">
    <source>
        <dbReference type="ARBA" id="ARBA00023237"/>
    </source>
</evidence>
<dbReference type="Pfam" id="PF07715">
    <property type="entry name" value="Plug"/>
    <property type="match status" value="1"/>
</dbReference>
<name>A0A078MBS9_9PSED</name>
<feature type="domain" description="TonB-dependent receptor plug" evidence="9">
    <location>
        <begin position="59"/>
        <end position="174"/>
    </location>
</feature>
<sequence length="843" mass="95169">MSWMEFPVPRRHSAVFAVPPLALSLCLVLPATAADDAASLKLGDVLVKGQRKNYEGSREVDREQIEKMPAGNGDITSLLRTNPAVQFDNSQLNSKTPGEISPANISINGQPHWQNLFTLDGMGMNNDLDPGNTANNASELPGRSQGLAIDTDLLDSIIVHDSNVPASFGGFNGGVVDARTRDPKRELSGKLSVQMSRSEWTEYHLDENDPDLDEFEAALGTGNQPEFDKLITRATLEGYLTDNFGLLGSFSRKQSTIPTRTFGLTHDTPEANQQQDRELQIDNYFLKAVWDINPDLRLSGSLTHAPEEDRGFGSNAVNSYRVTRAGGEAFQLTLDWKSPIGLISQKLGWSDQQNSRDSDADYMRVWRPSESKNWSSNNIASEGGMGDIEQTQQSLAYQADIHWNTVHTGPLSHRLQTGIALEHNTVGFERLSPFYSNSFVHLQPTDQCAADDPWCSVGDTITGWPGQYMTQYSMLEAGEVEFSTRQWALYLQDDMQYKRLSLRPGMRIDSDNYMDQTTVSPRFAAELDVLGNGNTLVTAGANRYYGRNLYTYRLRESLEQMEVSYSREDQDAPWVAGERAPAGSRFSQLDIPYNDELSLALSHIRWSTRFTLKYVERKARDQVSRAWGSQIGQPSEDPDQLKSNYYTYYNGGQSDSEIWSLTISPMLPLHLGSSWTTFDLALDWSDINSSGLNDYTSSIGMLWVDDPLIIYDGSAMRYSERPADNYNRPWTVRLATTTVIPEWNLSWTNFFRHRSGYRRVAQTGQFVEYQGEQLREWMEQDYGSTLTWDTRISWEKPFTRKQAAFVNLDVTNLLNKRIASTAHKNSTGYEVGRQFMVEVGYRF</sequence>
<evidence type="ECO:0000313" key="10">
    <source>
        <dbReference type="EMBL" id="CEA04873.1"/>
    </source>
</evidence>
<keyword evidence="2 7" id="KW-0813">Transport</keyword>
<dbReference type="SUPFAM" id="SSF56935">
    <property type="entry name" value="Porins"/>
    <property type="match status" value="1"/>
</dbReference>
<evidence type="ECO:0000256" key="7">
    <source>
        <dbReference type="PROSITE-ProRule" id="PRU01360"/>
    </source>
</evidence>
<feature type="signal peptide" evidence="8">
    <location>
        <begin position="1"/>
        <end position="33"/>
    </location>
</feature>
<protein>
    <submittedName>
        <fullName evidence="10">TonB dependent outermembrane receptor</fullName>
    </submittedName>
</protein>
<keyword evidence="3 7" id="KW-1134">Transmembrane beta strand</keyword>
<accession>A0A078MBS9</accession>
<comment type="similarity">
    <text evidence="7">Belongs to the TonB-dependent receptor family.</text>
</comment>
<keyword evidence="10" id="KW-0675">Receptor</keyword>
<evidence type="ECO:0000256" key="4">
    <source>
        <dbReference type="ARBA" id="ARBA00022692"/>
    </source>
</evidence>
<evidence type="ECO:0000259" key="9">
    <source>
        <dbReference type="Pfam" id="PF07715"/>
    </source>
</evidence>
<keyword evidence="4 7" id="KW-0812">Transmembrane</keyword>
<dbReference type="InterPro" id="IPR039426">
    <property type="entry name" value="TonB-dep_rcpt-like"/>
</dbReference>
<dbReference type="InterPro" id="IPR036942">
    <property type="entry name" value="Beta-barrel_TonB_sf"/>
</dbReference>
<reference evidence="10" key="1">
    <citation type="submission" date="2014-07" db="EMBL/GenBank/DDBJ databases">
        <authorList>
            <person name="Urmite Genomes Urmite Genomes"/>
        </authorList>
    </citation>
    <scope>NUCLEOTIDE SEQUENCE</scope>
    <source>
        <strain evidence="10">12M76_air</strain>
    </source>
</reference>
<keyword evidence="6 7" id="KW-0998">Cell outer membrane</keyword>
<dbReference type="InterPro" id="IPR012910">
    <property type="entry name" value="Plug_dom"/>
</dbReference>
<evidence type="ECO:0000256" key="2">
    <source>
        <dbReference type="ARBA" id="ARBA00022448"/>
    </source>
</evidence>
<proteinExistence type="inferred from homology"/>
<keyword evidence="8" id="KW-0732">Signal</keyword>
<dbReference type="InterPro" id="IPR037066">
    <property type="entry name" value="Plug_dom_sf"/>
</dbReference>
<dbReference type="GO" id="GO:0009279">
    <property type="term" value="C:cell outer membrane"/>
    <property type="evidence" value="ECO:0007669"/>
    <property type="project" value="UniProtKB-SubCell"/>
</dbReference>
<gene>
    <name evidence="10" type="ORF">BN1049_01773</name>
</gene>
<dbReference type="AlphaFoldDB" id="A0A078MBS9"/>
<evidence type="ECO:0000256" key="8">
    <source>
        <dbReference type="SAM" id="SignalP"/>
    </source>
</evidence>
<comment type="subcellular location">
    <subcellularLocation>
        <location evidence="1 7">Cell outer membrane</location>
        <topology evidence="1 7">Multi-pass membrane protein</topology>
    </subcellularLocation>
</comment>
<dbReference type="PATRIC" id="fig|1461581.3.peg.1751"/>
<organism evidence="10">
    <name type="scientific">Pseudomonas saudimassiliensis</name>
    <dbReference type="NCBI Taxonomy" id="1461581"/>
    <lineage>
        <taxon>Bacteria</taxon>
        <taxon>Pseudomonadati</taxon>
        <taxon>Pseudomonadota</taxon>
        <taxon>Gammaproteobacteria</taxon>
        <taxon>Pseudomonadales</taxon>
        <taxon>Pseudomonadaceae</taxon>
        <taxon>Pseudomonas</taxon>
    </lineage>
</organism>
<feature type="chain" id="PRO_5007377902" evidence="8">
    <location>
        <begin position="34"/>
        <end position="843"/>
    </location>
</feature>
<dbReference type="Gene3D" id="2.40.170.20">
    <property type="entry name" value="TonB-dependent receptor, beta-barrel domain"/>
    <property type="match status" value="1"/>
</dbReference>
<dbReference type="EMBL" id="LM997413">
    <property type="protein sequence ID" value="CEA04873.1"/>
    <property type="molecule type" value="Genomic_DNA"/>
</dbReference>
<dbReference type="EMBL" id="LK391969">
    <property type="protein sequence ID" value="CEF26839.1"/>
    <property type="molecule type" value="Genomic_DNA"/>
</dbReference>
<evidence type="ECO:0000256" key="5">
    <source>
        <dbReference type="ARBA" id="ARBA00023136"/>
    </source>
</evidence>
<dbReference type="Gene3D" id="2.170.130.10">
    <property type="entry name" value="TonB-dependent receptor, plug domain"/>
    <property type="match status" value="1"/>
</dbReference>
<evidence type="ECO:0000256" key="3">
    <source>
        <dbReference type="ARBA" id="ARBA00022452"/>
    </source>
</evidence>
<dbReference type="PROSITE" id="PS52016">
    <property type="entry name" value="TONB_DEPENDENT_REC_3"/>
    <property type="match status" value="1"/>
</dbReference>
<evidence type="ECO:0000256" key="1">
    <source>
        <dbReference type="ARBA" id="ARBA00004571"/>
    </source>
</evidence>